<evidence type="ECO:0000313" key="11">
    <source>
        <dbReference type="Proteomes" id="UP001211907"/>
    </source>
</evidence>
<dbReference type="InterPro" id="IPR044880">
    <property type="entry name" value="NCX_ion-bd_dom_sf"/>
</dbReference>
<evidence type="ECO:0000256" key="7">
    <source>
        <dbReference type="SAM" id="MobiDB-lite"/>
    </source>
</evidence>
<feature type="region of interest" description="Disordered" evidence="7">
    <location>
        <begin position="347"/>
        <end position="385"/>
    </location>
</feature>
<evidence type="ECO:0000256" key="3">
    <source>
        <dbReference type="ARBA" id="ARBA00022448"/>
    </source>
</evidence>
<comment type="subcellular location">
    <subcellularLocation>
        <location evidence="1">Membrane</location>
        <topology evidence="1">Multi-pass membrane protein</topology>
    </subcellularLocation>
</comment>
<feature type="region of interest" description="Disordered" evidence="7">
    <location>
        <begin position="239"/>
        <end position="270"/>
    </location>
</feature>
<feature type="compositionally biased region" description="Polar residues" evidence="7">
    <location>
        <begin position="540"/>
        <end position="552"/>
    </location>
</feature>
<keyword evidence="11" id="KW-1185">Reference proteome</keyword>
<evidence type="ECO:0000256" key="8">
    <source>
        <dbReference type="SAM" id="Phobius"/>
    </source>
</evidence>
<dbReference type="Gene3D" id="1.20.1420.30">
    <property type="entry name" value="NCX, central ion-binding region"/>
    <property type="match status" value="2"/>
</dbReference>
<dbReference type="GO" id="GO:0008324">
    <property type="term" value="F:monoatomic cation transmembrane transporter activity"/>
    <property type="evidence" value="ECO:0007669"/>
    <property type="project" value="TreeGrafter"/>
</dbReference>
<evidence type="ECO:0000313" key="10">
    <source>
        <dbReference type="EMBL" id="KAJ3140811.1"/>
    </source>
</evidence>
<comment type="similarity">
    <text evidence="2">Belongs to the Ca(2+):cation antiporter (CaCA) (TC 2.A.19) family.</text>
</comment>
<feature type="transmembrane region" description="Helical" evidence="8">
    <location>
        <begin position="206"/>
        <end position="229"/>
    </location>
</feature>
<feature type="compositionally biased region" description="Acidic residues" evidence="7">
    <location>
        <begin position="349"/>
        <end position="367"/>
    </location>
</feature>
<dbReference type="InterPro" id="IPR004837">
    <property type="entry name" value="NaCa_Exmemb"/>
</dbReference>
<feature type="transmembrane region" description="Helical" evidence="8">
    <location>
        <begin position="723"/>
        <end position="744"/>
    </location>
</feature>
<feature type="domain" description="Sodium/calcium exchanger membrane region" evidence="9">
    <location>
        <begin position="628"/>
        <end position="738"/>
    </location>
</feature>
<feature type="domain" description="Sodium/calcium exchanger membrane region" evidence="9">
    <location>
        <begin position="89"/>
        <end position="224"/>
    </location>
</feature>
<feature type="transmembrane region" description="Helical" evidence="8">
    <location>
        <begin position="681"/>
        <end position="703"/>
    </location>
</feature>
<feature type="transmembrane region" description="Helical" evidence="8">
    <location>
        <begin position="82"/>
        <end position="105"/>
    </location>
</feature>
<keyword evidence="3" id="KW-0813">Transport</keyword>
<dbReference type="GO" id="GO:0016020">
    <property type="term" value="C:membrane"/>
    <property type="evidence" value="ECO:0007669"/>
    <property type="project" value="UniProtKB-SubCell"/>
</dbReference>
<feature type="compositionally biased region" description="Low complexity" evidence="7">
    <location>
        <begin position="376"/>
        <end position="385"/>
    </location>
</feature>
<comment type="caution">
    <text evidence="10">The sequence shown here is derived from an EMBL/GenBank/DDBJ whole genome shotgun (WGS) entry which is preliminary data.</text>
</comment>
<dbReference type="GO" id="GO:0006874">
    <property type="term" value="P:intracellular calcium ion homeostasis"/>
    <property type="evidence" value="ECO:0007669"/>
    <property type="project" value="TreeGrafter"/>
</dbReference>
<dbReference type="EMBL" id="JADGJH010000045">
    <property type="protein sequence ID" value="KAJ3140811.1"/>
    <property type="molecule type" value="Genomic_DNA"/>
</dbReference>
<dbReference type="PANTHER" id="PTHR12266">
    <property type="entry name" value="NA+/CA2+ K+ INDEPENDENT EXCHANGER"/>
    <property type="match status" value="1"/>
</dbReference>
<feature type="compositionally biased region" description="Low complexity" evidence="7">
    <location>
        <begin position="257"/>
        <end position="270"/>
    </location>
</feature>
<reference evidence="10" key="1">
    <citation type="submission" date="2020-05" db="EMBL/GenBank/DDBJ databases">
        <title>Phylogenomic resolution of chytrid fungi.</title>
        <authorList>
            <person name="Stajich J.E."/>
            <person name="Amses K."/>
            <person name="Simmons R."/>
            <person name="Seto K."/>
            <person name="Myers J."/>
            <person name="Bonds A."/>
            <person name="Quandt C.A."/>
            <person name="Barry K."/>
            <person name="Liu P."/>
            <person name="Grigoriev I."/>
            <person name="Longcore J.E."/>
            <person name="James T.Y."/>
        </authorList>
    </citation>
    <scope>NUCLEOTIDE SEQUENCE</scope>
    <source>
        <strain evidence="10">JEL0513</strain>
    </source>
</reference>
<keyword evidence="6 8" id="KW-0472">Membrane</keyword>
<accession>A0AAD5TF32</accession>
<keyword evidence="5 8" id="KW-1133">Transmembrane helix</keyword>
<feature type="non-terminal residue" evidence="10">
    <location>
        <position position="1"/>
    </location>
</feature>
<evidence type="ECO:0000256" key="1">
    <source>
        <dbReference type="ARBA" id="ARBA00004141"/>
    </source>
</evidence>
<evidence type="ECO:0000259" key="9">
    <source>
        <dbReference type="Pfam" id="PF01699"/>
    </source>
</evidence>
<feature type="transmembrane region" description="Helical" evidence="8">
    <location>
        <begin position="117"/>
        <end position="140"/>
    </location>
</feature>
<feature type="compositionally biased region" description="Low complexity" evidence="7">
    <location>
        <begin position="553"/>
        <end position="577"/>
    </location>
</feature>
<gene>
    <name evidence="10" type="ORF">HK100_008982</name>
</gene>
<dbReference type="Pfam" id="PF01699">
    <property type="entry name" value="Na_Ca_ex"/>
    <property type="match status" value="2"/>
</dbReference>
<protein>
    <recommendedName>
        <fullName evidence="9">Sodium/calcium exchanger membrane region domain-containing protein</fullName>
    </recommendedName>
</protein>
<proteinExistence type="inferred from homology"/>
<feature type="transmembrane region" description="Helical" evidence="8">
    <location>
        <begin position="181"/>
        <end position="200"/>
    </location>
</feature>
<sequence length="753" mass="79168">MAAYRMLGEIVERLLGGEGGGGGGGVGGKMDVGCDALYEHAGNSTALACAFATAHCGGPGAVNYMALHFCVLGGGRVGVAGLAGLLASCFVSVAAVAGGFLCANLSAATGLLRLDEAVAGVTLAALGNGAPDVFATFSAVRGGRGGLAVGELLGAALFVTLVVVGAVAVTAPPTLLPRRPFVRDAVFLLATSGLVLAVAAHGRIAFGLALALIVVYMVYVAVVVASAFADPSDPTSDALIDPHSLASSNPPIQPPGTNNNSNNVFANTSNPHANARASLSRNLDFDLIDPSDFYSPHLDFNHLPSETHQINLPGFLSRTALPIRGRSFVPHLNKELFPFLAAYSLPDNNNDDDDDDDDDNDDDDGENDDHAELFENNGNTRNRGRRQIINNSLKSWAHRVLVKLDKHRPLLRALRNSIVPYLAQWDQMSMKDKILSLASTPIGTSLKLTIPVVHRTDIEKIRNFALPNAGSIVRELGPLLDRAGGAGNGVHSGGGVTSGEGEVIIFENDSDSDYDDTQPLLNFNSSNGGSSNSNIKMLGKTTNNRASLASGTNSNNNSNNQPSNLNHQNNTITHIGSNNNSNSGISRLLMSDSDRYLVALQLFFGTQFAASVFMERGNTVTNWIIWASSSIANEIVGLLDALGIILHIDEVILGLTIFAIGNCMGDLMTNLSIARMGYPKMALGACFGSPMMNFLLGLGISVLTMTAETQSVYIFETGPALRRATVCLIVSLIITMLLVGASGFRTNAQIGRI</sequence>
<evidence type="ECO:0000256" key="5">
    <source>
        <dbReference type="ARBA" id="ARBA00022989"/>
    </source>
</evidence>
<evidence type="ECO:0000256" key="4">
    <source>
        <dbReference type="ARBA" id="ARBA00022692"/>
    </source>
</evidence>
<name>A0AAD5TF32_9FUNG</name>
<organism evidence="10 11">
    <name type="scientific">Physocladia obscura</name>
    <dbReference type="NCBI Taxonomy" id="109957"/>
    <lineage>
        <taxon>Eukaryota</taxon>
        <taxon>Fungi</taxon>
        <taxon>Fungi incertae sedis</taxon>
        <taxon>Chytridiomycota</taxon>
        <taxon>Chytridiomycota incertae sedis</taxon>
        <taxon>Chytridiomycetes</taxon>
        <taxon>Chytridiales</taxon>
        <taxon>Chytriomycetaceae</taxon>
        <taxon>Physocladia</taxon>
    </lineage>
</organism>
<feature type="compositionally biased region" description="Low complexity" evidence="7">
    <location>
        <begin position="522"/>
        <end position="534"/>
    </location>
</feature>
<evidence type="ECO:0000256" key="2">
    <source>
        <dbReference type="ARBA" id="ARBA00008170"/>
    </source>
</evidence>
<feature type="region of interest" description="Disordered" evidence="7">
    <location>
        <begin position="516"/>
        <end position="577"/>
    </location>
</feature>
<dbReference type="AlphaFoldDB" id="A0AAD5TF32"/>
<dbReference type="Proteomes" id="UP001211907">
    <property type="component" value="Unassembled WGS sequence"/>
</dbReference>
<evidence type="ECO:0000256" key="6">
    <source>
        <dbReference type="ARBA" id="ARBA00023136"/>
    </source>
</evidence>
<dbReference type="InterPro" id="IPR051359">
    <property type="entry name" value="CaCA_antiporter"/>
</dbReference>
<dbReference type="PANTHER" id="PTHR12266:SF0">
    <property type="entry name" value="MITOCHONDRIAL SODIUM_CALCIUM EXCHANGER PROTEIN"/>
    <property type="match status" value="1"/>
</dbReference>
<keyword evidence="4 8" id="KW-0812">Transmembrane</keyword>
<feature type="transmembrane region" description="Helical" evidence="8">
    <location>
        <begin position="152"/>
        <end position="169"/>
    </location>
</feature>